<evidence type="ECO:0008006" key="3">
    <source>
        <dbReference type="Google" id="ProtNLM"/>
    </source>
</evidence>
<gene>
    <name evidence="1" type="ORF">CYNAS_LOCUS21955</name>
</gene>
<dbReference type="Gene3D" id="3.40.33.10">
    <property type="entry name" value="CAP"/>
    <property type="match status" value="1"/>
</dbReference>
<reference evidence="1" key="1">
    <citation type="submission" date="2023-07" db="EMBL/GenBank/DDBJ databases">
        <authorList>
            <consortium name="CYATHOMIX"/>
        </authorList>
    </citation>
    <scope>NUCLEOTIDE SEQUENCE</scope>
    <source>
        <strain evidence="1">N/A</strain>
    </source>
</reference>
<organism evidence="1 2">
    <name type="scientific">Cylicocyclus nassatus</name>
    <name type="common">Nematode worm</name>
    <dbReference type="NCBI Taxonomy" id="53992"/>
    <lineage>
        <taxon>Eukaryota</taxon>
        <taxon>Metazoa</taxon>
        <taxon>Ecdysozoa</taxon>
        <taxon>Nematoda</taxon>
        <taxon>Chromadorea</taxon>
        <taxon>Rhabditida</taxon>
        <taxon>Rhabditina</taxon>
        <taxon>Rhabditomorpha</taxon>
        <taxon>Strongyloidea</taxon>
        <taxon>Strongylidae</taxon>
        <taxon>Cylicocyclus</taxon>
    </lineage>
</organism>
<evidence type="ECO:0000313" key="2">
    <source>
        <dbReference type="Proteomes" id="UP001176961"/>
    </source>
</evidence>
<evidence type="ECO:0000313" key="1">
    <source>
        <dbReference type="EMBL" id="CAJ0609972.1"/>
    </source>
</evidence>
<keyword evidence="2" id="KW-1185">Reference proteome</keyword>
<dbReference type="InterPro" id="IPR035940">
    <property type="entry name" value="CAP_sf"/>
</dbReference>
<dbReference type="Proteomes" id="UP001176961">
    <property type="component" value="Unassembled WGS sequence"/>
</dbReference>
<dbReference type="AlphaFoldDB" id="A0AA36HGX5"/>
<sequence length="103" mass="11624">MNEKTVTEWWKPVRKVKSLGANNYFRSKHKRTAIRSYTLMGWASTREMGCSIAKCGEDWVEACRYYPPGNKVNTKMYETGTPCSGCNKLEPCDTGLGLCGSEE</sequence>
<proteinExistence type="predicted"/>
<name>A0AA36HGX5_CYLNA</name>
<dbReference type="EMBL" id="CATQJL010000326">
    <property type="protein sequence ID" value="CAJ0609972.1"/>
    <property type="molecule type" value="Genomic_DNA"/>
</dbReference>
<dbReference type="SUPFAM" id="SSF55797">
    <property type="entry name" value="PR-1-like"/>
    <property type="match status" value="1"/>
</dbReference>
<comment type="caution">
    <text evidence="1">The sequence shown here is derived from an EMBL/GenBank/DDBJ whole genome shotgun (WGS) entry which is preliminary data.</text>
</comment>
<accession>A0AA36HGX5</accession>
<protein>
    <recommendedName>
        <fullName evidence="3">SCP domain-containing protein</fullName>
    </recommendedName>
</protein>